<keyword evidence="5" id="KW-0547">Nucleotide-binding</keyword>
<dbReference type="InterPro" id="IPR003439">
    <property type="entry name" value="ABC_transporter-like_ATP-bd"/>
</dbReference>
<evidence type="ECO:0000256" key="2">
    <source>
        <dbReference type="ARBA" id="ARBA00022448"/>
    </source>
</evidence>
<evidence type="ECO:0000313" key="10">
    <source>
        <dbReference type="EMBL" id="MXY95761.1"/>
    </source>
</evidence>
<dbReference type="EMBL" id="VXRG01000169">
    <property type="protein sequence ID" value="MXY95761.1"/>
    <property type="molecule type" value="Genomic_DNA"/>
</dbReference>
<keyword evidence="2" id="KW-0813">Transport</keyword>
<dbReference type="InterPro" id="IPR003593">
    <property type="entry name" value="AAA+_ATPase"/>
</dbReference>
<dbReference type="FunFam" id="3.40.50.300:FF:000127">
    <property type="entry name" value="Ribose import ATP-binding protein RbsA"/>
    <property type="match status" value="1"/>
</dbReference>
<sequence length="536" mass="59583">MGSGLHKFEDQIVYGIASPTGGHRAVNFRLNAPYVQMYGIVKRFPGVLACDHVDFDVRRGEVHALLGENGAGKSTLMRILYGLYQPEEGRILRDGAEVTIHSPTDAIRQGIGMIHQHFMLVDTLTVTENVALGLKSSREPLLDLGRVEAGIRELSEAYGLQIDPRAPVWTLSVGERQRVEIMKALYRGAAMLILDEPTAVLTPQEVEELFVTLGYMKENGYSLVLISHKLQEVLAISDRITVLREGSLVGTVPTEEMTRHELARMMIGRDVMLERTREDEIDVGEVKLRLEDVRAHDVTGQPALRGVSLSVQSGEILGVAGISGNGQRELAEVIAGLRPLSGGTVEMDGMPITDWTTARRTESGLAYIPEERMHDGIVRDFAVSENLVLQEHTSDKFSNGIFLAFDYIARYSRQMIQDFYIKTPDIRTMTRNLSGGNIQRLILARELSRRPKVLVAAQPTRGIDIGAIEYIYQQLLEQRDTGMATLLISEDLDELLALCDRIAVIFEGQIMDILDRNETTAEELGLLMAGVHPEKQ</sequence>
<evidence type="ECO:0000256" key="1">
    <source>
        <dbReference type="ARBA" id="ARBA00004202"/>
    </source>
</evidence>
<keyword evidence="3" id="KW-1003">Cell membrane</keyword>
<protein>
    <submittedName>
        <fullName evidence="10">ABC transporter ATP-binding protein</fullName>
    </submittedName>
</protein>
<evidence type="ECO:0000256" key="3">
    <source>
        <dbReference type="ARBA" id="ARBA00022475"/>
    </source>
</evidence>
<feature type="domain" description="ABC transporter" evidence="9">
    <location>
        <begin position="35"/>
        <end position="270"/>
    </location>
</feature>
<keyword evidence="8" id="KW-0472">Membrane</keyword>
<dbReference type="Pfam" id="PF00005">
    <property type="entry name" value="ABC_tran"/>
    <property type="match status" value="2"/>
</dbReference>
<dbReference type="PROSITE" id="PS00211">
    <property type="entry name" value="ABC_TRANSPORTER_1"/>
    <property type="match status" value="1"/>
</dbReference>
<proteinExistence type="predicted"/>
<dbReference type="Gene3D" id="3.40.50.300">
    <property type="entry name" value="P-loop containing nucleotide triphosphate hydrolases"/>
    <property type="match status" value="2"/>
</dbReference>
<dbReference type="GO" id="GO:0005524">
    <property type="term" value="F:ATP binding"/>
    <property type="evidence" value="ECO:0007669"/>
    <property type="project" value="UniProtKB-KW"/>
</dbReference>
<organism evidence="10">
    <name type="scientific">Caldilineaceae bacterium SB0664_bin_27</name>
    <dbReference type="NCBI Taxonomy" id="2605260"/>
    <lineage>
        <taxon>Bacteria</taxon>
        <taxon>Bacillati</taxon>
        <taxon>Chloroflexota</taxon>
        <taxon>Caldilineae</taxon>
        <taxon>Caldilineales</taxon>
        <taxon>Caldilineaceae</taxon>
    </lineage>
</organism>
<dbReference type="AlphaFoldDB" id="A0A6B0YZ67"/>
<feature type="domain" description="ABC transporter" evidence="9">
    <location>
        <begin position="288"/>
        <end position="532"/>
    </location>
</feature>
<dbReference type="CDD" id="cd03215">
    <property type="entry name" value="ABC_Carb_Monos_II"/>
    <property type="match status" value="1"/>
</dbReference>
<dbReference type="InterPro" id="IPR027417">
    <property type="entry name" value="P-loop_NTPase"/>
</dbReference>
<name>A0A6B0YZ67_9CHLR</name>
<comment type="subcellular location">
    <subcellularLocation>
        <location evidence="1">Cell membrane</location>
        <topology evidence="1">Peripheral membrane protein</topology>
    </subcellularLocation>
</comment>
<dbReference type="PROSITE" id="PS50893">
    <property type="entry name" value="ABC_TRANSPORTER_2"/>
    <property type="match status" value="2"/>
</dbReference>
<dbReference type="PANTHER" id="PTHR43790:SF9">
    <property type="entry name" value="GALACTOFURANOSE TRANSPORTER ATP-BINDING PROTEIN YTFR"/>
    <property type="match status" value="1"/>
</dbReference>
<evidence type="ECO:0000256" key="7">
    <source>
        <dbReference type="ARBA" id="ARBA00022967"/>
    </source>
</evidence>
<keyword evidence="6 10" id="KW-0067">ATP-binding</keyword>
<accession>A0A6B0YZ67</accession>
<evidence type="ECO:0000256" key="5">
    <source>
        <dbReference type="ARBA" id="ARBA00022741"/>
    </source>
</evidence>
<dbReference type="GO" id="GO:0005886">
    <property type="term" value="C:plasma membrane"/>
    <property type="evidence" value="ECO:0007669"/>
    <property type="project" value="UniProtKB-SubCell"/>
</dbReference>
<dbReference type="InterPro" id="IPR050107">
    <property type="entry name" value="ABC_carbohydrate_import_ATPase"/>
</dbReference>
<dbReference type="GO" id="GO:0016887">
    <property type="term" value="F:ATP hydrolysis activity"/>
    <property type="evidence" value="ECO:0007669"/>
    <property type="project" value="InterPro"/>
</dbReference>
<dbReference type="InterPro" id="IPR017871">
    <property type="entry name" value="ABC_transporter-like_CS"/>
</dbReference>
<evidence type="ECO:0000259" key="9">
    <source>
        <dbReference type="PROSITE" id="PS50893"/>
    </source>
</evidence>
<comment type="caution">
    <text evidence="10">The sequence shown here is derived from an EMBL/GenBank/DDBJ whole genome shotgun (WGS) entry which is preliminary data.</text>
</comment>
<reference evidence="10" key="1">
    <citation type="submission" date="2019-09" db="EMBL/GenBank/DDBJ databases">
        <title>Characterisation of the sponge microbiome using genome-centric metagenomics.</title>
        <authorList>
            <person name="Engelberts J.P."/>
            <person name="Robbins S.J."/>
            <person name="De Goeij J.M."/>
            <person name="Aranda M."/>
            <person name="Bell S.C."/>
            <person name="Webster N.S."/>
        </authorList>
    </citation>
    <scope>NUCLEOTIDE SEQUENCE</scope>
    <source>
        <strain evidence="10">SB0664_bin_27</strain>
    </source>
</reference>
<evidence type="ECO:0000256" key="8">
    <source>
        <dbReference type="ARBA" id="ARBA00023136"/>
    </source>
</evidence>
<dbReference type="PANTHER" id="PTHR43790">
    <property type="entry name" value="CARBOHYDRATE TRANSPORT ATP-BINDING PROTEIN MG119-RELATED"/>
    <property type="match status" value="1"/>
</dbReference>
<dbReference type="CDD" id="cd03216">
    <property type="entry name" value="ABC_Carb_Monos_I"/>
    <property type="match status" value="1"/>
</dbReference>
<evidence type="ECO:0000256" key="6">
    <source>
        <dbReference type="ARBA" id="ARBA00022840"/>
    </source>
</evidence>
<evidence type="ECO:0000256" key="4">
    <source>
        <dbReference type="ARBA" id="ARBA00022737"/>
    </source>
</evidence>
<keyword evidence="7" id="KW-1278">Translocase</keyword>
<dbReference type="SMART" id="SM00382">
    <property type="entry name" value="AAA"/>
    <property type="match status" value="1"/>
</dbReference>
<dbReference type="SUPFAM" id="SSF52540">
    <property type="entry name" value="P-loop containing nucleoside triphosphate hydrolases"/>
    <property type="match status" value="2"/>
</dbReference>
<keyword evidence="4" id="KW-0677">Repeat</keyword>
<gene>
    <name evidence="10" type="ORF">F4Y42_20165</name>
</gene>